<keyword evidence="1" id="KW-0808">Transferase</keyword>
<comment type="caution">
    <text evidence="1">The sequence shown here is derived from an EMBL/GenBank/DDBJ whole genome shotgun (WGS) entry which is preliminary data.</text>
</comment>
<dbReference type="Proteomes" id="UP000218323">
    <property type="component" value="Unassembled WGS sequence"/>
</dbReference>
<dbReference type="AlphaFoldDB" id="A0A2A4I4H7"/>
<sequence length="156" mass="16221">MPDAVSINPDDFLETADGRVWTPERNAAAWQAAYAALEEAIGRTPPPVRVVIVCGIQGAGKSTWIAARPPSPSTIHVDAALPGARHRAPIIAIARRLGCAVDAVWIDTPVDVAIARNAARPADKVVPVAAIRSVAAQFEAPAVAEGFDGVAIHPGE</sequence>
<dbReference type="EMBL" id="NWVC01000007">
    <property type="protein sequence ID" value="PCG13521.1"/>
    <property type="molecule type" value="Genomic_DNA"/>
</dbReference>
<organism evidence="1 2">
    <name type="scientific">Sphingomonas adhaesiva</name>
    <dbReference type="NCBI Taxonomy" id="28212"/>
    <lineage>
        <taxon>Bacteria</taxon>
        <taxon>Pseudomonadati</taxon>
        <taxon>Pseudomonadota</taxon>
        <taxon>Alphaproteobacteria</taxon>
        <taxon>Sphingomonadales</taxon>
        <taxon>Sphingomonadaceae</taxon>
        <taxon>Sphingomonas</taxon>
    </lineage>
</organism>
<reference evidence="1 2" key="1">
    <citation type="submission" date="2017-09" db="EMBL/GenBank/DDBJ databases">
        <title>Sphingomonas adhaesiva DSM 7418, whole genome shotgun sequence.</title>
        <authorList>
            <person name="Feng G."/>
            <person name="Zhu H."/>
        </authorList>
    </citation>
    <scope>NUCLEOTIDE SEQUENCE [LARGE SCALE GENOMIC DNA]</scope>
    <source>
        <strain evidence="1 2">DSM 7418</strain>
    </source>
</reference>
<evidence type="ECO:0000313" key="1">
    <source>
        <dbReference type="EMBL" id="PCG13521.1"/>
    </source>
</evidence>
<dbReference type="Pfam" id="PF13671">
    <property type="entry name" value="AAA_33"/>
    <property type="match status" value="1"/>
</dbReference>
<gene>
    <name evidence="1" type="ORF">COA07_13435</name>
</gene>
<dbReference type="GO" id="GO:0016301">
    <property type="term" value="F:kinase activity"/>
    <property type="evidence" value="ECO:0007669"/>
    <property type="project" value="UniProtKB-KW"/>
</dbReference>
<dbReference type="InterPro" id="IPR027417">
    <property type="entry name" value="P-loop_NTPase"/>
</dbReference>
<keyword evidence="1" id="KW-0418">Kinase</keyword>
<accession>A0A2A4I4H7</accession>
<evidence type="ECO:0000313" key="2">
    <source>
        <dbReference type="Proteomes" id="UP000218323"/>
    </source>
</evidence>
<dbReference type="Gene3D" id="3.40.50.300">
    <property type="entry name" value="P-loop containing nucleotide triphosphate hydrolases"/>
    <property type="match status" value="1"/>
</dbReference>
<name>A0A2A4I4H7_9SPHN</name>
<dbReference type="RefSeq" id="WP_066712823.1">
    <property type="nucleotide sequence ID" value="NZ_JBHIWA010000092.1"/>
</dbReference>
<keyword evidence="2" id="KW-1185">Reference proteome</keyword>
<dbReference type="SUPFAM" id="SSF52540">
    <property type="entry name" value="P-loop containing nucleoside triphosphate hydrolases"/>
    <property type="match status" value="1"/>
</dbReference>
<proteinExistence type="predicted"/>
<protein>
    <submittedName>
        <fullName evidence="1">Kinase</fullName>
    </submittedName>
</protein>